<accession>A0ABQ9JH20</accession>
<gene>
    <name evidence="1" type="ORF">NQ317_005920</name>
</gene>
<evidence type="ECO:0000313" key="2">
    <source>
        <dbReference type="Proteomes" id="UP001162164"/>
    </source>
</evidence>
<evidence type="ECO:0000313" key="1">
    <source>
        <dbReference type="EMBL" id="KAJ8976702.1"/>
    </source>
</evidence>
<protein>
    <submittedName>
        <fullName evidence="1">Uncharacterized protein</fullName>
    </submittedName>
</protein>
<name>A0ABQ9JH20_9CUCU</name>
<organism evidence="1 2">
    <name type="scientific">Molorchus minor</name>
    <dbReference type="NCBI Taxonomy" id="1323400"/>
    <lineage>
        <taxon>Eukaryota</taxon>
        <taxon>Metazoa</taxon>
        <taxon>Ecdysozoa</taxon>
        <taxon>Arthropoda</taxon>
        <taxon>Hexapoda</taxon>
        <taxon>Insecta</taxon>
        <taxon>Pterygota</taxon>
        <taxon>Neoptera</taxon>
        <taxon>Endopterygota</taxon>
        <taxon>Coleoptera</taxon>
        <taxon>Polyphaga</taxon>
        <taxon>Cucujiformia</taxon>
        <taxon>Chrysomeloidea</taxon>
        <taxon>Cerambycidae</taxon>
        <taxon>Lamiinae</taxon>
        <taxon>Monochamini</taxon>
        <taxon>Molorchus</taxon>
    </lineage>
</organism>
<keyword evidence="2" id="KW-1185">Reference proteome</keyword>
<dbReference type="Proteomes" id="UP001162164">
    <property type="component" value="Unassembled WGS sequence"/>
</dbReference>
<comment type="caution">
    <text evidence="1">The sequence shown here is derived from an EMBL/GenBank/DDBJ whole genome shotgun (WGS) entry which is preliminary data.</text>
</comment>
<dbReference type="EMBL" id="JAPWTJ010000638">
    <property type="protein sequence ID" value="KAJ8976702.1"/>
    <property type="molecule type" value="Genomic_DNA"/>
</dbReference>
<sequence>MPDIKNTVSSLDDLSHELQRFGHDYTIERFQRKPFIMMLKINGTSATLMGMGESEKDALVDLYQMAVYMFSKGFSLKF</sequence>
<proteinExistence type="predicted"/>
<reference evidence="1" key="1">
    <citation type="journal article" date="2023" name="Insect Mol. Biol.">
        <title>Genome sequencing provides insights into the evolution of gene families encoding plant cell wall-degrading enzymes in longhorned beetles.</title>
        <authorList>
            <person name="Shin N.R."/>
            <person name="Okamura Y."/>
            <person name="Kirsch R."/>
            <person name="Pauchet Y."/>
        </authorList>
    </citation>
    <scope>NUCLEOTIDE SEQUENCE</scope>
    <source>
        <strain evidence="1">MMC_N1</strain>
    </source>
</reference>